<protein>
    <submittedName>
        <fullName evidence="2">Uncharacterized protein</fullName>
    </submittedName>
</protein>
<feature type="region of interest" description="Disordered" evidence="1">
    <location>
        <begin position="646"/>
        <end position="684"/>
    </location>
</feature>
<feature type="region of interest" description="Disordered" evidence="1">
    <location>
        <begin position="1"/>
        <end position="21"/>
    </location>
</feature>
<feature type="compositionally biased region" description="Polar residues" evidence="1">
    <location>
        <begin position="649"/>
        <end position="666"/>
    </location>
</feature>
<proteinExistence type="predicted"/>
<sequence>MAAALERSGESMNSSDNMPSDRKIEYFANDDVDDEVSAYIKKNDSKMQAITIDIKMPRAAITIINDLQGMQQGLFKLIIGENGSKFEGQVFVPMDKRGSSTEGQVRFTFDANTSLLGDYFNLHTNRWEPFLVDAWNIKASVSRKYSNIKTAQMQTNLDVQMSSCLISFSEQLLISVGATSRMWSTYTKAEERTIEIMKDINKSDDTSLISLWKSSASSTARSLLVSAKYGVENNSGLSAYFELKSRSVLEQDGVRHSCPSGTVQYFGFIPPRGNGLGGKRAYGQDSKALKTIQLTIKGKIIKLQDLDEEINRPSRLVDLGFGHRIVIDVANKGKATIVHIRSQVHIHNHTSLPIGVSVKTGSGSEHIGTCLGIGQHDELVHSGSLRSSVKPLSSLLEKNAKSSKSSSSVGVPVSYLSNSNTKEKDSSQDEPFVTLELFPSYPGRDGNIITCCSFPIPSLSTLKEQANSCDQIKTYDVTCYTQGHSEEMDTSDDHLTGESITLQVGCKISLLGSKDNPFVELFLKPRALLQNLFPLSLSVLTAMPIGVRGHLEGDIKEAGDANMCNLLPDEIIEVYATDPCLSFSVKCGDIPSAGNETGWAVVQSDSLLLCQGNSLQKPLLCNFPSGDESTGIDFYIAEIASDSDKPDLVQNSQSESLESKKAPQNVSDDEKLDNEKGSTTSANDVSVQSGACRTFYIAAFNTAIDHTGEIFLEQCKKLKKKQSPLERPSYFNIFSSAHRDYHTMILPRSDTPIRAHKAVGKTDGKATKSMPFLVDDVTLSQGTSDFSVLLFEDKSPSGYFMYKELHPKGRYELHIVHEYLIYNGDGKNSIVVNQSSGSKFTLEPGCVHPLHTTTVENNDAMMLSFQFTDVCAMTDTIHVGSVGMKICEIRSQASGSVVGKFDIETVIGKKCARIVIRLGGVQFKNDLRTQDQEVVTSGLFANDDLHFQIDLLRTEVTIYDTGIKKEIMTTNLNSNDLVDERSSYSRVAQVAMKEFSVKYDRSYEAKDSEIAHSLLAASLQSIHVNDLTFGTKYPDVMKLSSQESPIFTLNIQSCRSNEAFLFIKNCDFKFASIEGKAVPIVFKTSEKFIWTLLDVANRTVTATAELAGVDASLEWDKKTGEYIIVVKDASNTSSQKDISDKHEELIPPQSQVMYDVEKVDISPLSLIVSFKRQPNASRYKTKKDETLVGETIHYFSTQLQFTIEEAKLSFKGYRARNIRGPAGQITDMITAAYASQLKFKIVTLLSAVSLQDWKYLTGRQDHGDEYIEGDILRLTGNMTGKSAGFVLKTTGKGVGYGIEKLVSAVGGGIQSTTELFGVGAVSAVGAGVNSILSGVGGGVGSTIEGVGVGAGKLVSGVGKGIGDAVGGVGGGVMLVAKGKVGEGAKSAAQGVSQGAETVVYGAIEGVGAVGSGLFTGIKNICGKDNQGGKEPKTKKAFNFW</sequence>
<reference evidence="2" key="1">
    <citation type="submission" date="2021-01" db="EMBL/GenBank/DDBJ databases">
        <authorList>
            <person name="Corre E."/>
            <person name="Pelletier E."/>
            <person name="Niang G."/>
            <person name="Scheremetjew M."/>
            <person name="Finn R."/>
            <person name="Kale V."/>
            <person name="Holt S."/>
            <person name="Cochrane G."/>
            <person name="Meng A."/>
            <person name="Brown T."/>
            <person name="Cohen L."/>
        </authorList>
    </citation>
    <scope>NUCLEOTIDE SEQUENCE</scope>
    <source>
        <strain evidence="2">GSO104</strain>
    </source>
</reference>
<accession>A0A7S4VWK2</accession>
<evidence type="ECO:0000256" key="1">
    <source>
        <dbReference type="SAM" id="MobiDB-lite"/>
    </source>
</evidence>
<evidence type="ECO:0000313" key="2">
    <source>
        <dbReference type="EMBL" id="CAE4607142.1"/>
    </source>
</evidence>
<dbReference type="EMBL" id="HBNS01018666">
    <property type="protein sequence ID" value="CAE4607142.1"/>
    <property type="molecule type" value="Transcribed_RNA"/>
</dbReference>
<gene>
    <name evidence="2" type="ORF">DBRI00130_LOCUS14886</name>
</gene>
<organism evidence="2">
    <name type="scientific">Ditylum brightwellii</name>
    <dbReference type="NCBI Taxonomy" id="49249"/>
    <lineage>
        <taxon>Eukaryota</taxon>
        <taxon>Sar</taxon>
        <taxon>Stramenopiles</taxon>
        <taxon>Ochrophyta</taxon>
        <taxon>Bacillariophyta</taxon>
        <taxon>Mediophyceae</taxon>
        <taxon>Lithodesmiophycidae</taxon>
        <taxon>Lithodesmiales</taxon>
        <taxon>Lithodesmiaceae</taxon>
        <taxon>Ditylum</taxon>
    </lineage>
</organism>
<name>A0A7S4VWK2_9STRA</name>